<evidence type="ECO:0000313" key="4">
    <source>
        <dbReference type="Proteomes" id="UP000483820"/>
    </source>
</evidence>
<keyword evidence="2" id="KW-1133">Transmembrane helix</keyword>
<reference evidence="3 4" key="1">
    <citation type="submission" date="2019-12" db="EMBL/GenBank/DDBJ databases">
        <title>Chromosome-level assembly of the Caenorhabditis remanei genome.</title>
        <authorList>
            <person name="Teterina A.A."/>
            <person name="Willis J.H."/>
            <person name="Phillips P.C."/>
        </authorList>
    </citation>
    <scope>NUCLEOTIDE SEQUENCE [LARGE SCALE GENOMIC DNA]</scope>
    <source>
        <strain evidence="3 4">PX506</strain>
        <tissue evidence="3">Whole organism</tissue>
    </source>
</reference>
<evidence type="ECO:0000313" key="3">
    <source>
        <dbReference type="EMBL" id="KAF1750884.1"/>
    </source>
</evidence>
<protein>
    <submittedName>
        <fullName evidence="3">Uncharacterized protein</fullName>
    </submittedName>
</protein>
<feature type="transmembrane region" description="Helical" evidence="2">
    <location>
        <begin position="141"/>
        <end position="164"/>
    </location>
</feature>
<evidence type="ECO:0000256" key="2">
    <source>
        <dbReference type="SAM" id="Phobius"/>
    </source>
</evidence>
<dbReference type="GeneID" id="9819278"/>
<sequence>MSTSDEPVLSEQLRKWMLAPDVVKMVDDEVEAAWKKFTNLFETEKNGISYEDARDAATTDKFYDFRLFLLVREEYSTKIYYYKKAYLKKFREEFEEHLDNLEEVIAIPARRQRVTVILIHVYFIFILFSGLISLYSPVNVISVRILGVLSAFLTFFFGWNLVIWQKATQTTLNMYEKLSTISKFKIPRATLWTDSNHLRLRTYQLFAIDPRLTRTFKYLVLFYVLTVMIIYFLNLRWKYPLEDSFSEIDLNIYLSVLFPFIVILRSVDCCANQSSHYRKIVIDYFEQFAKRRREIPDSEEDTETDEDEEDEEEDEDEEEEDSEADSESESEYEPESESETDTNSDYGSGSGSGSES</sequence>
<feature type="region of interest" description="Disordered" evidence="1">
    <location>
        <begin position="293"/>
        <end position="356"/>
    </location>
</feature>
<dbReference type="RefSeq" id="XP_003102405.2">
    <property type="nucleotide sequence ID" value="XM_003102357.2"/>
</dbReference>
<accession>A0A6A5G8H2</accession>
<gene>
    <name evidence="3" type="ORF">GCK72_017435</name>
</gene>
<feature type="transmembrane region" description="Helical" evidence="2">
    <location>
        <begin position="252"/>
        <end position="271"/>
    </location>
</feature>
<comment type="caution">
    <text evidence="3">The sequence shown here is derived from an EMBL/GenBank/DDBJ whole genome shotgun (WGS) entry which is preliminary data.</text>
</comment>
<dbReference type="EMBL" id="WUAV01000005">
    <property type="protein sequence ID" value="KAF1750884.1"/>
    <property type="molecule type" value="Genomic_DNA"/>
</dbReference>
<name>A0A6A5G8H2_CAERE</name>
<dbReference type="Proteomes" id="UP000483820">
    <property type="component" value="Chromosome V"/>
</dbReference>
<dbReference type="CTD" id="9819278"/>
<feature type="compositionally biased region" description="Acidic residues" evidence="1">
    <location>
        <begin position="297"/>
        <end position="342"/>
    </location>
</feature>
<feature type="transmembrane region" description="Helical" evidence="2">
    <location>
        <begin position="218"/>
        <end position="237"/>
    </location>
</feature>
<dbReference type="KEGG" id="crq:GCK72_017435"/>
<keyword evidence="2" id="KW-0472">Membrane</keyword>
<dbReference type="AlphaFoldDB" id="A0A6A5G8H2"/>
<feature type="transmembrane region" description="Helical" evidence="2">
    <location>
        <begin position="114"/>
        <end position="135"/>
    </location>
</feature>
<organism evidence="3 4">
    <name type="scientific">Caenorhabditis remanei</name>
    <name type="common">Caenorhabditis vulgaris</name>
    <dbReference type="NCBI Taxonomy" id="31234"/>
    <lineage>
        <taxon>Eukaryota</taxon>
        <taxon>Metazoa</taxon>
        <taxon>Ecdysozoa</taxon>
        <taxon>Nematoda</taxon>
        <taxon>Chromadorea</taxon>
        <taxon>Rhabditida</taxon>
        <taxon>Rhabditina</taxon>
        <taxon>Rhabditomorpha</taxon>
        <taxon>Rhabditoidea</taxon>
        <taxon>Rhabditidae</taxon>
        <taxon>Peloderinae</taxon>
        <taxon>Caenorhabditis</taxon>
    </lineage>
</organism>
<proteinExistence type="predicted"/>
<keyword evidence="2" id="KW-0812">Transmembrane</keyword>
<evidence type="ECO:0000256" key="1">
    <source>
        <dbReference type="SAM" id="MobiDB-lite"/>
    </source>
</evidence>